<keyword evidence="2 11" id="KW-0813">Transport</keyword>
<dbReference type="AlphaFoldDB" id="A0A9N8DP58"/>
<feature type="transmembrane region" description="Helical" evidence="11">
    <location>
        <begin position="223"/>
        <end position="247"/>
    </location>
</feature>
<feature type="transmembrane region" description="Helical" evidence="11">
    <location>
        <begin position="76"/>
        <end position="101"/>
    </location>
</feature>
<feature type="transmembrane region" description="Helical" evidence="11">
    <location>
        <begin position="259"/>
        <end position="284"/>
    </location>
</feature>
<evidence type="ECO:0000256" key="5">
    <source>
        <dbReference type="ARBA" id="ARBA00022989"/>
    </source>
</evidence>
<proteinExistence type="inferred from homology"/>
<evidence type="ECO:0000313" key="15">
    <source>
        <dbReference type="Proteomes" id="UP001153069"/>
    </source>
</evidence>
<comment type="caution">
    <text evidence="14">The sequence shown here is derived from an EMBL/GenBank/DDBJ whole genome shotgun (WGS) entry which is preliminary data.</text>
</comment>
<dbReference type="GO" id="GO:0016020">
    <property type="term" value="C:membrane"/>
    <property type="evidence" value="ECO:0007669"/>
    <property type="project" value="UniProtKB-SubCell"/>
</dbReference>
<keyword evidence="4" id="KW-0677">Repeat</keyword>
<evidence type="ECO:0000256" key="1">
    <source>
        <dbReference type="ARBA" id="ARBA00004141"/>
    </source>
</evidence>
<sequence length="779" mass="85713">MSSHAKNSFRRRTSSVREDCLGSSHSHHHHHEKNVDSMTFVDDESDVWRAHYALDHYQHRGNLFWNAGKHKTLIQYLLIGAVGVVQAIVAYGTNLTSAHIIEYKYTQVYGRLAESSGFVDVFLAYLFFTFYQLAFAMAASLFVWIEPVSAGSGIPEVKIFLNGIDLPRVVDPKTLVCKVLGVICSVSAGLPVGKEGPMVHSGAVVANTISKHETRDDKQVRDFVTCGAAAGVCTAFSSPIGGILFALEEGASYWAPSLTWKAFSCSMVALATLYCLNTVGSAFGKVGFNRLFSFGNFVFEEESSFAVFELALFVAIGAMGGIIGAVFNDTNERITKWRLKNVNHSKKRRVLEVLVVSVLVSTVSFLLPLLWRECKALPSTEGMDTSQLELRGSLVAFTCADDEYNEVASLILTDPGDAIRQLFHLHKHVFGSGALMLFFLSYISLAVVTYGIGVPSGLFVPSLLSGAAFGRLFGNMASAYFPQLAFSNTYSLIGAAAVLGGMARMTISLTVILLECIGNGQYVLPLMLTLMTAKTVGSFWNSDLYHIHIHFKKGVNFLQAELESVSRHHKLNAGHIMSDDVIFVRPVEKVSVVYDILKSSNHSNFPVVDDGLLYGTIGRNALCTLLKQRAYGKPIVVDEYSVTEHRDHRNHDSVRVHNYVTVEGGGGEDDEGEKFLPLTQWEVIEQSYPKYPSIGDVRISYADKDCMLDLRPFTNCAPISVRESASVTRTYEIFRSLGCRFLPVTNLHNQIVGTITRKDLTPDALAEKMIGKGARKAAH</sequence>
<dbReference type="PANTHER" id="PTHR11689:SF136">
    <property type="entry name" value="H(+)_CL(-) EXCHANGE TRANSPORTER 7"/>
    <property type="match status" value="1"/>
</dbReference>
<reference evidence="14" key="1">
    <citation type="submission" date="2020-06" db="EMBL/GenBank/DDBJ databases">
        <authorList>
            <consortium name="Plant Systems Biology data submission"/>
        </authorList>
    </citation>
    <scope>NUCLEOTIDE SEQUENCE</scope>
    <source>
        <strain evidence="14">D6</strain>
    </source>
</reference>
<accession>A0A9N8DP58</accession>
<evidence type="ECO:0000256" key="7">
    <source>
        <dbReference type="ARBA" id="ARBA00023122"/>
    </source>
</evidence>
<comment type="caution">
    <text evidence="11">Lacks conserved residue(s) required for the propagation of feature annotation.</text>
</comment>
<evidence type="ECO:0000256" key="2">
    <source>
        <dbReference type="ARBA" id="ARBA00022448"/>
    </source>
</evidence>
<evidence type="ECO:0000256" key="6">
    <source>
        <dbReference type="ARBA" id="ARBA00023065"/>
    </source>
</evidence>
<evidence type="ECO:0000259" key="13">
    <source>
        <dbReference type="PROSITE" id="PS51371"/>
    </source>
</evidence>
<name>A0A9N8DP58_9STRA</name>
<protein>
    <recommendedName>
        <fullName evidence="11">Chloride channel protein</fullName>
    </recommendedName>
</protein>
<feature type="domain" description="CBS" evidence="13">
    <location>
        <begin position="577"/>
        <end position="635"/>
    </location>
</feature>
<keyword evidence="8 11" id="KW-0472">Membrane</keyword>
<evidence type="ECO:0000256" key="4">
    <source>
        <dbReference type="ARBA" id="ARBA00022737"/>
    </source>
</evidence>
<dbReference type="InterPro" id="IPR046342">
    <property type="entry name" value="CBS_dom_sf"/>
</dbReference>
<keyword evidence="6 11" id="KW-0406">Ion transport</keyword>
<dbReference type="OrthoDB" id="428525at2759"/>
<dbReference type="InterPro" id="IPR014743">
    <property type="entry name" value="Cl-channel_core"/>
</dbReference>
<keyword evidence="3 11" id="KW-0812">Transmembrane</keyword>
<evidence type="ECO:0000256" key="11">
    <source>
        <dbReference type="RuleBase" id="RU361221"/>
    </source>
</evidence>
<dbReference type="Gene3D" id="3.10.580.10">
    <property type="entry name" value="CBS-domain"/>
    <property type="match status" value="1"/>
</dbReference>
<comment type="similarity">
    <text evidence="11">Belongs to the chloride channel (TC 2.A.49) family.</text>
</comment>
<evidence type="ECO:0000256" key="10">
    <source>
        <dbReference type="PROSITE-ProRule" id="PRU00703"/>
    </source>
</evidence>
<comment type="subcellular location">
    <subcellularLocation>
        <location evidence="1 11">Membrane</location>
        <topology evidence="1 11">Multi-pass membrane protein</topology>
    </subcellularLocation>
</comment>
<feature type="transmembrane region" description="Helical" evidence="11">
    <location>
        <begin position="305"/>
        <end position="327"/>
    </location>
</feature>
<dbReference type="SMART" id="SM00116">
    <property type="entry name" value="CBS"/>
    <property type="match status" value="2"/>
</dbReference>
<evidence type="ECO:0000256" key="12">
    <source>
        <dbReference type="SAM" id="MobiDB-lite"/>
    </source>
</evidence>
<evidence type="ECO:0000256" key="8">
    <source>
        <dbReference type="ARBA" id="ARBA00023136"/>
    </source>
</evidence>
<dbReference type="GO" id="GO:0005254">
    <property type="term" value="F:chloride channel activity"/>
    <property type="evidence" value="ECO:0007669"/>
    <property type="project" value="UniProtKB-UniRule"/>
</dbReference>
<dbReference type="Pfam" id="PF00571">
    <property type="entry name" value="CBS"/>
    <property type="match status" value="2"/>
</dbReference>
<feature type="transmembrane region" description="Helical" evidence="11">
    <location>
        <begin position="121"/>
        <end position="145"/>
    </location>
</feature>
<keyword evidence="5 11" id="KW-1133">Transmembrane helix</keyword>
<dbReference type="SUPFAM" id="SSF81340">
    <property type="entry name" value="Clc chloride channel"/>
    <property type="match status" value="1"/>
</dbReference>
<organism evidence="14 15">
    <name type="scientific">Seminavis robusta</name>
    <dbReference type="NCBI Taxonomy" id="568900"/>
    <lineage>
        <taxon>Eukaryota</taxon>
        <taxon>Sar</taxon>
        <taxon>Stramenopiles</taxon>
        <taxon>Ochrophyta</taxon>
        <taxon>Bacillariophyta</taxon>
        <taxon>Bacillariophyceae</taxon>
        <taxon>Bacillariophycidae</taxon>
        <taxon>Naviculales</taxon>
        <taxon>Naviculaceae</taxon>
        <taxon>Seminavis</taxon>
    </lineage>
</organism>
<dbReference type="Pfam" id="PF00654">
    <property type="entry name" value="Voltage_CLC"/>
    <property type="match status" value="1"/>
</dbReference>
<dbReference type="PROSITE" id="PS51371">
    <property type="entry name" value="CBS"/>
    <property type="match status" value="2"/>
</dbReference>
<dbReference type="PRINTS" id="PR00762">
    <property type="entry name" value="CLCHANNEL"/>
</dbReference>
<dbReference type="InterPro" id="IPR000644">
    <property type="entry name" value="CBS_dom"/>
</dbReference>
<feature type="domain" description="CBS" evidence="13">
    <location>
        <begin position="713"/>
        <end position="770"/>
    </location>
</feature>
<dbReference type="PANTHER" id="PTHR11689">
    <property type="entry name" value="CHLORIDE CHANNEL PROTEIN CLC FAMILY MEMBER"/>
    <property type="match status" value="1"/>
</dbReference>
<dbReference type="Gene3D" id="1.10.3080.10">
    <property type="entry name" value="Clc chloride channel"/>
    <property type="match status" value="1"/>
</dbReference>
<dbReference type="SUPFAM" id="SSF54631">
    <property type="entry name" value="CBS-domain pair"/>
    <property type="match status" value="1"/>
</dbReference>
<evidence type="ECO:0000256" key="9">
    <source>
        <dbReference type="ARBA" id="ARBA00023214"/>
    </source>
</evidence>
<feature type="transmembrane region" description="Helical" evidence="11">
    <location>
        <begin position="429"/>
        <end position="452"/>
    </location>
</feature>
<gene>
    <name evidence="14" type="ORF">SEMRO_188_G081190.1</name>
</gene>
<feature type="region of interest" description="Disordered" evidence="12">
    <location>
        <begin position="1"/>
        <end position="30"/>
    </location>
</feature>
<dbReference type="Proteomes" id="UP001153069">
    <property type="component" value="Unassembled WGS sequence"/>
</dbReference>
<dbReference type="EMBL" id="CAICTM010000187">
    <property type="protein sequence ID" value="CAB9504170.1"/>
    <property type="molecule type" value="Genomic_DNA"/>
</dbReference>
<keyword evidence="9 11" id="KW-0868">Chloride</keyword>
<evidence type="ECO:0000313" key="14">
    <source>
        <dbReference type="EMBL" id="CAB9504170.1"/>
    </source>
</evidence>
<keyword evidence="7 10" id="KW-0129">CBS domain</keyword>
<dbReference type="InterPro" id="IPR051280">
    <property type="entry name" value="Cl-channel/antiporter"/>
</dbReference>
<keyword evidence="15" id="KW-1185">Reference proteome</keyword>
<feature type="transmembrane region" description="Helical" evidence="11">
    <location>
        <begin position="350"/>
        <end position="371"/>
    </location>
</feature>
<evidence type="ECO:0000256" key="3">
    <source>
        <dbReference type="ARBA" id="ARBA00022692"/>
    </source>
</evidence>
<dbReference type="InterPro" id="IPR001807">
    <property type="entry name" value="ClC"/>
</dbReference>